<reference evidence="1 3" key="2">
    <citation type="journal article" date="2014" name="BMC Genomics">
        <title>An improved genome release (version Mt4.0) for the model legume Medicago truncatula.</title>
        <authorList>
            <person name="Tang H."/>
            <person name="Krishnakumar V."/>
            <person name="Bidwell S."/>
            <person name="Rosen B."/>
            <person name="Chan A."/>
            <person name="Zhou S."/>
            <person name="Gentzbittel L."/>
            <person name="Childs K.L."/>
            <person name="Yandell M."/>
            <person name="Gundlach H."/>
            <person name="Mayer K.F."/>
            <person name="Schwartz D.C."/>
            <person name="Town C.D."/>
        </authorList>
    </citation>
    <scope>GENOME REANNOTATION</scope>
    <source>
        <strain evidence="1">A17</strain>
        <strain evidence="2 3">cv. Jemalong A17</strain>
    </source>
</reference>
<proteinExistence type="predicted"/>
<dbReference type="EnsemblPlants" id="KEH21099">
    <property type="protein sequence ID" value="KEH21099"/>
    <property type="gene ID" value="MTR_8g098685"/>
</dbReference>
<evidence type="ECO:0000313" key="3">
    <source>
        <dbReference type="Proteomes" id="UP000002051"/>
    </source>
</evidence>
<organism evidence="1 3">
    <name type="scientific">Medicago truncatula</name>
    <name type="common">Barrel medic</name>
    <name type="synonym">Medicago tribuloides</name>
    <dbReference type="NCBI Taxonomy" id="3880"/>
    <lineage>
        <taxon>Eukaryota</taxon>
        <taxon>Viridiplantae</taxon>
        <taxon>Streptophyta</taxon>
        <taxon>Embryophyta</taxon>
        <taxon>Tracheophyta</taxon>
        <taxon>Spermatophyta</taxon>
        <taxon>Magnoliopsida</taxon>
        <taxon>eudicotyledons</taxon>
        <taxon>Gunneridae</taxon>
        <taxon>Pentapetalae</taxon>
        <taxon>rosids</taxon>
        <taxon>fabids</taxon>
        <taxon>Fabales</taxon>
        <taxon>Fabaceae</taxon>
        <taxon>Papilionoideae</taxon>
        <taxon>50 kb inversion clade</taxon>
        <taxon>NPAAA clade</taxon>
        <taxon>Hologalegina</taxon>
        <taxon>IRL clade</taxon>
        <taxon>Trifolieae</taxon>
        <taxon>Medicago</taxon>
    </lineage>
</organism>
<evidence type="ECO:0000313" key="1">
    <source>
        <dbReference type="EMBL" id="KEH21099.1"/>
    </source>
</evidence>
<protein>
    <submittedName>
        <fullName evidence="1 2">Uncharacterized protein</fullName>
    </submittedName>
</protein>
<dbReference type="HOGENOM" id="CLU_2324014_0_0_1"/>
<dbReference type="Proteomes" id="UP000002051">
    <property type="component" value="Chromosome 8"/>
</dbReference>
<reference evidence="1 3" key="1">
    <citation type="journal article" date="2011" name="Nature">
        <title>The Medicago genome provides insight into the evolution of rhizobial symbioses.</title>
        <authorList>
            <person name="Young N.D."/>
            <person name="Debelle F."/>
            <person name="Oldroyd G.E."/>
            <person name="Geurts R."/>
            <person name="Cannon S.B."/>
            <person name="Udvardi M.K."/>
            <person name="Benedito V.A."/>
            <person name="Mayer K.F."/>
            <person name="Gouzy J."/>
            <person name="Schoof H."/>
            <person name="Van de Peer Y."/>
            <person name="Proost S."/>
            <person name="Cook D.R."/>
            <person name="Meyers B.C."/>
            <person name="Spannagl M."/>
            <person name="Cheung F."/>
            <person name="De Mita S."/>
            <person name="Krishnakumar V."/>
            <person name="Gundlach H."/>
            <person name="Zhou S."/>
            <person name="Mudge J."/>
            <person name="Bharti A.K."/>
            <person name="Murray J.D."/>
            <person name="Naoumkina M.A."/>
            <person name="Rosen B."/>
            <person name="Silverstein K.A."/>
            <person name="Tang H."/>
            <person name="Rombauts S."/>
            <person name="Zhao P.X."/>
            <person name="Zhou P."/>
            <person name="Barbe V."/>
            <person name="Bardou P."/>
            <person name="Bechner M."/>
            <person name="Bellec A."/>
            <person name="Berger A."/>
            <person name="Berges H."/>
            <person name="Bidwell S."/>
            <person name="Bisseling T."/>
            <person name="Choisne N."/>
            <person name="Couloux A."/>
            <person name="Denny R."/>
            <person name="Deshpande S."/>
            <person name="Dai X."/>
            <person name="Doyle J.J."/>
            <person name="Dudez A.M."/>
            <person name="Farmer A.D."/>
            <person name="Fouteau S."/>
            <person name="Franken C."/>
            <person name="Gibelin C."/>
            <person name="Gish J."/>
            <person name="Goldstein S."/>
            <person name="Gonzalez A.J."/>
            <person name="Green P.J."/>
            <person name="Hallab A."/>
            <person name="Hartog M."/>
            <person name="Hua A."/>
            <person name="Humphray S.J."/>
            <person name="Jeong D.H."/>
            <person name="Jing Y."/>
            <person name="Jocker A."/>
            <person name="Kenton S.M."/>
            <person name="Kim D.J."/>
            <person name="Klee K."/>
            <person name="Lai H."/>
            <person name="Lang C."/>
            <person name="Lin S."/>
            <person name="Macmil S.L."/>
            <person name="Magdelenat G."/>
            <person name="Matthews L."/>
            <person name="McCorrison J."/>
            <person name="Monaghan E.L."/>
            <person name="Mun J.H."/>
            <person name="Najar F.Z."/>
            <person name="Nicholson C."/>
            <person name="Noirot C."/>
            <person name="O'Bleness M."/>
            <person name="Paule C.R."/>
            <person name="Poulain J."/>
            <person name="Prion F."/>
            <person name="Qin B."/>
            <person name="Qu C."/>
            <person name="Retzel E.F."/>
            <person name="Riddle C."/>
            <person name="Sallet E."/>
            <person name="Samain S."/>
            <person name="Samson N."/>
            <person name="Sanders I."/>
            <person name="Saurat O."/>
            <person name="Scarpelli C."/>
            <person name="Schiex T."/>
            <person name="Segurens B."/>
            <person name="Severin A.J."/>
            <person name="Sherrier D.J."/>
            <person name="Shi R."/>
            <person name="Sims S."/>
            <person name="Singer S.R."/>
            <person name="Sinharoy S."/>
            <person name="Sterck L."/>
            <person name="Viollet A."/>
            <person name="Wang B.B."/>
            <person name="Wang K."/>
            <person name="Wang M."/>
            <person name="Wang X."/>
            <person name="Warfsmann J."/>
            <person name="Weissenbach J."/>
            <person name="White D.D."/>
            <person name="White J.D."/>
            <person name="Wiley G.B."/>
            <person name="Wincker P."/>
            <person name="Xing Y."/>
            <person name="Yang L."/>
            <person name="Yao Z."/>
            <person name="Ying F."/>
            <person name="Zhai J."/>
            <person name="Zhou L."/>
            <person name="Zuber A."/>
            <person name="Denarie J."/>
            <person name="Dixon R.A."/>
            <person name="May G.D."/>
            <person name="Schwartz D.C."/>
            <person name="Rogers J."/>
            <person name="Quetier F."/>
            <person name="Town C.D."/>
            <person name="Roe B.A."/>
        </authorList>
    </citation>
    <scope>NUCLEOTIDE SEQUENCE [LARGE SCALE GENOMIC DNA]</scope>
    <source>
        <strain evidence="1">A17</strain>
        <strain evidence="2 3">cv. Jemalong A17</strain>
    </source>
</reference>
<dbReference type="AlphaFoldDB" id="A0A072TU90"/>
<reference evidence="2" key="3">
    <citation type="submission" date="2015-04" db="UniProtKB">
        <authorList>
            <consortium name="EnsemblPlants"/>
        </authorList>
    </citation>
    <scope>IDENTIFICATION</scope>
    <source>
        <strain evidence="2">cv. Jemalong A17</strain>
    </source>
</reference>
<sequence>MIPKDLAKKLEFLLLGNAPNPIHGEILNIDNKDSNISEITAQELTFKGTSLTKRNKNDGIEVTSEEFELQGAFHHQRGVVGDDGLYIFENPYYYPQICG</sequence>
<accession>A0A072TU90</accession>
<keyword evidence="3" id="KW-1185">Reference proteome</keyword>
<evidence type="ECO:0000313" key="2">
    <source>
        <dbReference type="EnsemblPlants" id="KEH21099"/>
    </source>
</evidence>
<gene>
    <name evidence="1" type="ordered locus">MTR_8g098685</name>
</gene>
<dbReference type="EMBL" id="CM001224">
    <property type="protein sequence ID" value="KEH21099.1"/>
    <property type="molecule type" value="Genomic_DNA"/>
</dbReference>
<name>A0A072TU90_MEDTR</name>